<evidence type="ECO:0000313" key="2">
    <source>
        <dbReference type="EMBL" id="KAG2082327.1"/>
    </source>
</evidence>
<dbReference type="EMBL" id="JABBWM010000342">
    <property type="protein sequence ID" value="KAG2082327.1"/>
    <property type="molecule type" value="Genomic_DNA"/>
</dbReference>
<feature type="domain" description="DUF6589" evidence="1">
    <location>
        <begin position="14"/>
        <end position="232"/>
    </location>
</feature>
<evidence type="ECO:0000313" key="3">
    <source>
        <dbReference type="Proteomes" id="UP000823399"/>
    </source>
</evidence>
<comment type="caution">
    <text evidence="2">The sequence shown here is derived from an EMBL/GenBank/DDBJ whole genome shotgun (WGS) entry which is preliminary data.</text>
</comment>
<accession>A0A9P7EQI3</accession>
<reference evidence="2" key="1">
    <citation type="journal article" date="2020" name="New Phytol.">
        <title>Comparative genomics reveals dynamic genome evolution in host specialist ectomycorrhizal fungi.</title>
        <authorList>
            <person name="Lofgren L.A."/>
            <person name="Nguyen N.H."/>
            <person name="Vilgalys R."/>
            <person name="Ruytinx J."/>
            <person name="Liao H.L."/>
            <person name="Branco S."/>
            <person name="Kuo A."/>
            <person name="LaButti K."/>
            <person name="Lipzen A."/>
            <person name="Andreopoulos W."/>
            <person name="Pangilinan J."/>
            <person name="Riley R."/>
            <person name="Hundley H."/>
            <person name="Na H."/>
            <person name="Barry K."/>
            <person name="Grigoriev I.V."/>
            <person name="Stajich J.E."/>
            <person name="Kennedy P.G."/>
        </authorList>
    </citation>
    <scope>NUCLEOTIDE SEQUENCE</scope>
    <source>
        <strain evidence="2">FC423</strain>
    </source>
</reference>
<dbReference type="Proteomes" id="UP000823399">
    <property type="component" value="Unassembled WGS sequence"/>
</dbReference>
<protein>
    <recommendedName>
        <fullName evidence="1">DUF6589 domain-containing protein</fullName>
    </recommendedName>
</protein>
<proteinExistence type="predicted"/>
<dbReference type="Pfam" id="PF20231">
    <property type="entry name" value="DUF6589"/>
    <property type="match status" value="1"/>
</dbReference>
<gene>
    <name evidence="2" type="ORF">F5147DRAFT_749021</name>
</gene>
<evidence type="ECO:0000259" key="1">
    <source>
        <dbReference type="Pfam" id="PF20231"/>
    </source>
</evidence>
<organism evidence="2 3">
    <name type="scientific">Suillus discolor</name>
    <dbReference type="NCBI Taxonomy" id="1912936"/>
    <lineage>
        <taxon>Eukaryota</taxon>
        <taxon>Fungi</taxon>
        <taxon>Dikarya</taxon>
        <taxon>Basidiomycota</taxon>
        <taxon>Agaricomycotina</taxon>
        <taxon>Agaricomycetes</taxon>
        <taxon>Agaricomycetidae</taxon>
        <taxon>Boletales</taxon>
        <taxon>Suillineae</taxon>
        <taxon>Suillaceae</taxon>
        <taxon>Suillus</taxon>
    </lineage>
</organism>
<name>A0A9P7EQI3_9AGAM</name>
<dbReference type="OrthoDB" id="4743193at2759"/>
<sequence length="236" mass="26364">MAKMGLSISVDAIHDTFQSQISAPQVLEQIPVAKTPIIPALAMDVNNSTVAGNIQAIERLMAQGGVFDPADVEDGESPDVTEYVVLVHGDLGTGERIASMQQRRSIETTPWQRFQHVVFVPGLFHLKMAAADAIWRALIQPMSARQDQTSLMHDIAQLRPHEIGIFGSKPGFRMMHQLIGHDGICRHLDCWRIEVEKMNNAHKMLDDFAISKPSLEELKEIANQLAREYITTYKLT</sequence>
<dbReference type="InterPro" id="IPR046496">
    <property type="entry name" value="DUF6589"/>
</dbReference>
<dbReference type="GeneID" id="64702383"/>
<keyword evidence="3" id="KW-1185">Reference proteome</keyword>
<dbReference type="RefSeq" id="XP_041284282.1">
    <property type="nucleotide sequence ID" value="XM_041440124.1"/>
</dbReference>
<dbReference type="AlphaFoldDB" id="A0A9P7EQI3"/>